<accession>A0A414AP50</accession>
<name>A0A414AP50_9FIRM</name>
<dbReference type="EMBL" id="QSHZ01000031">
    <property type="protein sequence ID" value="RHC51883.1"/>
    <property type="molecule type" value="Genomic_DNA"/>
</dbReference>
<dbReference type="InterPro" id="IPR021145">
    <property type="entry name" value="Portal_protein_SPP1_Gp6-like"/>
</dbReference>
<dbReference type="AlphaFoldDB" id="A0A414AP50"/>
<feature type="compositionally biased region" description="Basic and acidic residues" evidence="1">
    <location>
        <begin position="459"/>
        <end position="469"/>
    </location>
</feature>
<gene>
    <name evidence="2" type="ORF">DW839_23750</name>
</gene>
<proteinExistence type="predicted"/>
<evidence type="ECO:0000313" key="2">
    <source>
        <dbReference type="EMBL" id="RHC51883.1"/>
    </source>
</evidence>
<evidence type="ECO:0000313" key="3">
    <source>
        <dbReference type="Proteomes" id="UP000283975"/>
    </source>
</evidence>
<dbReference type="Pfam" id="PF05133">
    <property type="entry name" value="SPP1_portal"/>
    <property type="match status" value="1"/>
</dbReference>
<evidence type="ECO:0000256" key="1">
    <source>
        <dbReference type="SAM" id="MobiDB-lite"/>
    </source>
</evidence>
<dbReference type="NCBIfam" id="TIGR01538">
    <property type="entry name" value="portal_SPP1"/>
    <property type="match status" value="1"/>
</dbReference>
<sequence length="469" mass="53154">MYTYTMPREGWDECNPDKQAIRTLIMKHRGEAAKLKKLMKYYEGQHKILTESRKNKLVCNHAKDISDTASAYFIGNPISYKSEADIKSLLDAFEIAGADEADGDNGLDLSVYGRCYEYLYPMEGETDLTIKNLSPENTFMVYDDTIEQRELFAIYYYARKDDSNKKPTVYVATVLTEHYKWVLNIENMDGPQALLEEPVPHFLEGIPVIEYLNNKLAIGDFELQIPLIDAYNALMSDRITDKEQFIDAILALYGALLGDEDTKDIDGKTAAQRLKDDKLLELPKDAKAEYITRTFDESGVEILKKAVEQDIHKFSHIPCMTDEAFGGNVSGVAMEFKLLGMENITKIKTRYYKKGLRKRLRLFAGWLNKSRAINVDISGITPTFSRALPKNLMEISQIVANLWGKVSKKTLLSQVPFIDDVDAEVKAVEKEAAEAVKQQQAMFGIGSNEPPPNDEDEQMEKKQPGDVDE</sequence>
<reference evidence="2 3" key="1">
    <citation type="submission" date="2018-08" db="EMBL/GenBank/DDBJ databases">
        <title>A genome reference for cultivated species of the human gut microbiota.</title>
        <authorList>
            <person name="Zou Y."/>
            <person name="Xue W."/>
            <person name="Luo G."/>
        </authorList>
    </citation>
    <scope>NUCLEOTIDE SEQUENCE [LARGE SCALE GENOMIC DNA]</scope>
    <source>
        <strain evidence="2 3">AM35-14</strain>
    </source>
</reference>
<dbReference type="Proteomes" id="UP000283975">
    <property type="component" value="Unassembled WGS sequence"/>
</dbReference>
<dbReference type="InterPro" id="IPR006428">
    <property type="entry name" value="Portal_SPP1-type"/>
</dbReference>
<organism evidence="2 3">
    <name type="scientific">Enterocloster bolteae</name>
    <dbReference type="NCBI Taxonomy" id="208479"/>
    <lineage>
        <taxon>Bacteria</taxon>
        <taxon>Bacillati</taxon>
        <taxon>Bacillota</taxon>
        <taxon>Clostridia</taxon>
        <taxon>Lachnospirales</taxon>
        <taxon>Lachnospiraceae</taxon>
        <taxon>Enterocloster</taxon>
    </lineage>
</organism>
<protein>
    <submittedName>
        <fullName evidence="2">Phage portal protein</fullName>
    </submittedName>
</protein>
<comment type="caution">
    <text evidence="2">The sequence shown here is derived from an EMBL/GenBank/DDBJ whole genome shotgun (WGS) entry which is preliminary data.</text>
</comment>
<feature type="region of interest" description="Disordered" evidence="1">
    <location>
        <begin position="439"/>
        <end position="469"/>
    </location>
</feature>